<comment type="caution">
    <text evidence="1">The sequence shown here is derived from an EMBL/GenBank/DDBJ whole genome shotgun (WGS) entry which is preliminary data.</text>
</comment>
<protein>
    <submittedName>
        <fullName evidence="1">Uncharacterized protein</fullName>
    </submittedName>
</protein>
<evidence type="ECO:0000313" key="1">
    <source>
        <dbReference type="EMBL" id="KAI7740391.1"/>
    </source>
</evidence>
<dbReference type="Proteomes" id="UP001206925">
    <property type="component" value="Unassembled WGS sequence"/>
</dbReference>
<gene>
    <name evidence="1" type="ORF">M8C21_012738</name>
</gene>
<proteinExistence type="predicted"/>
<dbReference type="EMBL" id="JAMZMK010008445">
    <property type="protein sequence ID" value="KAI7740391.1"/>
    <property type="molecule type" value="Genomic_DNA"/>
</dbReference>
<accession>A0AAD5CH42</accession>
<keyword evidence="2" id="KW-1185">Reference proteome</keyword>
<sequence length="77" mass="8710">VSLKSDHKFVSRKLLASCPSYIDSLKVLEIDIQFANMLAASIPRDKSGAFIRMEMVDKFPMFMFASNLLKFLLCSCT</sequence>
<dbReference type="AlphaFoldDB" id="A0AAD5CH42"/>
<evidence type="ECO:0000313" key="2">
    <source>
        <dbReference type="Proteomes" id="UP001206925"/>
    </source>
</evidence>
<feature type="non-terminal residue" evidence="1">
    <location>
        <position position="77"/>
    </location>
</feature>
<organism evidence="1 2">
    <name type="scientific">Ambrosia artemisiifolia</name>
    <name type="common">Common ragweed</name>
    <dbReference type="NCBI Taxonomy" id="4212"/>
    <lineage>
        <taxon>Eukaryota</taxon>
        <taxon>Viridiplantae</taxon>
        <taxon>Streptophyta</taxon>
        <taxon>Embryophyta</taxon>
        <taxon>Tracheophyta</taxon>
        <taxon>Spermatophyta</taxon>
        <taxon>Magnoliopsida</taxon>
        <taxon>eudicotyledons</taxon>
        <taxon>Gunneridae</taxon>
        <taxon>Pentapetalae</taxon>
        <taxon>asterids</taxon>
        <taxon>campanulids</taxon>
        <taxon>Asterales</taxon>
        <taxon>Asteraceae</taxon>
        <taxon>Asteroideae</taxon>
        <taxon>Heliantheae alliance</taxon>
        <taxon>Heliantheae</taxon>
        <taxon>Ambrosia</taxon>
    </lineage>
</organism>
<reference evidence="1" key="1">
    <citation type="submission" date="2022-06" db="EMBL/GenBank/DDBJ databases">
        <title>Uncovering the hologenomic basis of an extraordinary plant invasion.</title>
        <authorList>
            <person name="Bieker V.C."/>
            <person name="Martin M.D."/>
            <person name="Gilbert T."/>
            <person name="Hodgins K."/>
            <person name="Battlay P."/>
            <person name="Petersen B."/>
            <person name="Wilson J."/>
        </authorList>
    </citation>
    <scope>NUCLEOTIDE SEQUENCE</scope>
    <source>
        <strain evidence="1">AA19_3_7</strain>
        <tissue evidence="1">Leaf</tissue>
    </source>
</reference>
<name>A0AAD5CH42_AMBAR</name>
<feature type="non-terminal residue" evidence="1">
    <location>
        <position position="1"/>
    </location>
</feature>